<dbReference type="EMBL" id="HBGQ01076742">
    <property type="protein sequence ID" value="CAD9499967.1"/>
    <property type="molecule type" value="Transcribed_RNA"/>
</dbReference>
<dbReference type="AlphaFoldDB" id="A0A7S2HTE1"/>
<protein>
    <submittedName>
        <fullName evidence="1">Uncharacterized protein</fullName>
    </submittedName>
</protein>
<proteinExistence type="predicted"/>
<evidence type="ECO:0000313" key="1">
    <source>
        <dbReference type="EMBL" id="CAD9499967.1"/>
    </source>
</evidence>
<accession>A0A7S2HTE1</accession>
<sequence>MRNLDTVFLAAGSGGGTWANGTRLPEDQTGSSRPWWSAAGACAAANASDGSANTECSLGFSWESSATIGTDGRIRGSGGAVQATRHMVHCVEVEQSTVDGEYATSLSLQWFDEIGERYRTLLWRSVTGGGVTQMAHQQLLAAECFGVAGS</sequence>
<name>A0A7S2HTE1_9DINO</name>
<organism evidence="1">
    <name type="scientific">Alexandrium andersonii</name>
    <dbReference type="NCBI Taxonomy" id="327968"/>
    <lineage>
        <taxon>Eukaryota</taxon>
        <taxon>Sar</taxon>
        <taxon>Alveolata</taxon>
        <taxon>Dinophyceae</taxon>
        <taxon>Gonyaulacales</taxon>
        <taxon>Pyrocystaceae</taxon>
        <taxon>Alexandrium</taxon>
    </lineage>
</organism>
<reference evidence="1" key="1">
    <citation type="submission" date="2021-01" db="EMBL/GenBank/DDBJ databases">
        <authorList>
            <person name="Corre E."/>
            <person name="Pelletier E."/>
            <person name="Niang G."/>
            <person name="Scheremetjew M."/>
            <person name="Finn R."/>
            <person name="Kale V."/>
            <person name="Holt S."/>
            <person name="Cochrane G."/>
            <person name="Meng A."/>
            <person name="Brown T."/>
            <person name="Cohen L."/>
        </authorList>
    </citation>
    <scope>NUCLEOTIDE SEQUENCE</scope>
    <source>
        <strain evidence="1">CCMP2222</strain>
    </source>
</reference>
<gene>
    <name evidence="1" type="ORF">AAND1436_LOCUS36787</name>
</gene>